<keyword evidence="1" id="KW-0732">Signal</keyword>
<feature type="signal peptide" evidence="1">
    <location>
        <begin position="1"/>
        <end position="28"/>
    </location>
</feature>
<proteinExistence type="predicted"/>
<organism evidence="2 3">
    <name type="scientific">Nonomuraea turkmeniaca</name>
    <dbReference type="NCBI Taxonomy" id="103838"/>
    <lineage>
        <taxon>Bacteria</taxon>
        <taxon>Bacillati</taxon>
        <taxon>Actinomycetota</taxon>
        <taxon>Actinomycetes</taxon>
        <taxon>Streptosporangiales</taxon>
        <taxon>Streptosporangiaceae</taxon>
        <taxon>Nonomuraea</taxon>
    </lineage>
</organism>
<dbReference type="InterPro" id="IPR036379">
    <property type="entry name" value="A-amylase_inhib_sf"/>
</dbReference>
<name>A0A5S4FPK1_9ACTN</name>
<dbReference type="GO" id="GO:0015066">
    <property type="term" value="F:alpha-amylase inhibitor activity"/>
    <property type="evidence" value="ECO:0007669"/>
    <property type="project" value="InterPro"/>
</dbReference>
<dbReference type="Proteomes" id="UP000309128">
    <property type="component" value="Unassembled WGS sequence"/>
</dbReference>
<sequence length="96" mass="10255">MRKSVTRAAMIVAFSGAALVGVVSPASAGAKPGCVSVDVHNFNNVTMHNNCSTSHRLKVVWRYARDSGCFTVNAGASRDVTAFNQPFAEYDKVETC</sequence>
<accession>A0A5S4FPK1</accession>
<reference evidence="2 3" key="1">
    <citation type="submission" date="2019-05" db="EMBL/GenBank/DDBJ databases">
        <title>Draft genome sequence of Nonomuraea turkmeniaca DSM 43926.</title>
        <authorList>
            <person name="Saricaoglu S."/>
            <person name="Isik K."/>
        </authorList>
    </citation>
    <scope>NUCLEOTIDE SEQUENCE [LARGE SCALE GENOMIC DNA]</scope>
    <source>
        <strain evidence="2 3">DSM 43926</strain>
    </source>
</reference>
<evidence type="ECO:0000313" key="2">
    <source>
        <dbReference type="EMBL" id="TMR22616.1"/>
    </source>
</evidence>
<comment type="caution">
    <text evidence="2">The sequence shown here is derived from an EMBL/GenBank/DDBJ whole genome shotgun (WGS) entry which is preliminary data.</text>
</comment>
<keyword evidence="3" id="KW-1185">Reference proteome</keyword>
<evidence type="ECO:0000256" key="1">
    <source>
        <dbReference type="SAM" id="SignalP"/>
    </source>
</evidence>
<feature type="chain" id="PRO_5039564080" description="Alpha-amylase" evidence="1">
    <location>
        <begin position="29"/>
        <end position="96"/>
    </location>
</feature>
<dbReference type="RefSeq" id="WP_138665991.1">
    <property type="nucleotide sequence ID" value="NZ_VCKY01000027.1"/>
</dbReference>
<gene>
    <name evidence="2" type="ORF">ETD86_10795</name>
</gene>
<dbReference type="Gene3D" id="2.60.40.20">
    <property type="entry name" value="Alpha-amylase inhibitor"/>
    <property type="match status" value="1"/>
</dbReference>
<dbReference type="OrthoDB" id="3542102at2"/>
<evidence type="ECO:0000313" key="3">
    <source>
        <dbReference type="Proteomes" id="UP000309128"/>
    </source>
</evidence>
<evidence type="ECO:0008006" key="4">
    <source>
        <dbReference type="Google" id="ProtNLM"/>
    </source>
</evidence>
<protein>
    <recommendedName>
        <fullName evidence="4">Alpha-amylase</fullName>
    </recommendedName>
</protein>
<dbReference type="EMBL" id="VCKY01000027">
    <property type="protein sequence ID" value="TMR22616.1"/>
    <property type="molecule type" value="Genomic_DNA"/>
</dbReference>
<dbReference type="AlphaFoldDB" id="A0A5S4FPK1"/>